<reference evidence="41 42" key="1">
    <citation type="submission" date="2013-11" db="EMBL/GenBank/DDBJ databases">
        <title>The Damaraland mole rat (Fukomys damarensis) genome and evolution of African mole rats.</title>
        <authorList>
            <person name="Gladyshev V.N."/>
            <person name="Fang X."/>
        </authorList>
    </citation>
    <scope>NUCLEOTIDE SEQUENCE [LARGE SCALE GENOMIC DNA]</scope>
    <source>
        <tissue evidence="41">Liver</tissue>
    </source>
</reference>
<keyword evidence="5 35" id="KW-0728">SH3 domain</keyword>
<evidence type="ECO:0000256" key="16">
    <source>
        <dbReference type="ARBA" id="ARBA00022806"/>
    </source>
</evidence>
<dbReference type="GO" id="GO:0030315">
    <property type="term" value="C:T-tubule"/>
    <property type="evidence" value="ECO:0007669"/>
    <property type="project" value="UniProtKB-SubCell"/>
</dbReference>
<gene>
    <name evidence="41" type="ORF">H920_11010</name>
</gene>
<keyword evidence="42" id="KW-1185">Reference proteome</keyword>
<dbReference type="FunFam" id="2.30.30.40:FF:000029">
    <property type="entry name" value="myc box-dependent-interacting protein 1 isoform X2"/>
    <property type="match status" value="1"/>
</dbReference>
<dbReference type="InterPro" id="IPR001452">
    <property type="entry name" value="SH3_domain"/>
</dbReference>
<evidence type="ECO:0000256" key="34">
    <source>
        <dbReference type="ARBA" id="ARBA00082834"/>
    </source>
</evidence>
<dbReference type="InterPro" id="IPR035471">
    <property type="entry name" value="Amphiphysin-2_SH3"/>
</dbReference>
<comment type="function">
    <text evidence="29">Is a key player in the control of plasma membrane curvature, and membrane shaping and remodeling. Required in muscle cells for the formation of T-tubules, tubular invaginations of the plasma membrane that function in depolarization-contraction coupling. Required in muscle cells for the formation of T-tubules, tubular invaginations of the plasma membrane that function in depolarization-contraction coupling. Is a negative regulator of endocytosis. Is also involved in the regulation of intracellular vesicles sorting, modulation of BACE1 trafficking and the control of amyloid-beta production. In neuronal circuits, endocytosis regulation may influence the internalization of PHF-tau aggregates. May be involved in the regulation of MYC activity and the control cell proliferation.</text>
</comment>
<dbReference type="SMART" id="SM00487">
    <property type="entry name" value="DEXDc"/>
    <property type="match status" value="1"/>
</dbReference>
<dbReference type="Pfam" id="PF14604">
    <property type="entry name" value="SH3_9"/>
    <property type="match status" value="1"/>
</dbReference>
<evidence type="ECO:0000259" key="38">
    <source>
        <dbReference type="PROSITE" id="PS50002"/>
    </source>
</evidence>
<dbReference type="GO" id="GO:0003677">
    <property type="term" value="F:DNA binding"/>
    <property type="evidence" value="ECO:0007669"/>
    <property type="project" value="UniProtKB-KW"/>
</dbReference>
<evidence type="ECO:0000256" key="12">
    <source>
        <dbReference type="ARBA" id="ARBA00022753"/>
    </source>
</evidence>
<feature type="region of interest" description="Disordered" evidence="37">
    <location>
        <begin position="944"/>
        <end position="1014"/>
    </location>
</feature>
<keyword evidence="13" id="KW-0227">DNA damage</keyword>
<feature type="domain" description="SH3" evidence="38">
    <location>
        <begin position="1180"/>
        <end position="1253"/>
    </location>
</feature>
<dbReference type="NCBIfam" id="TIGR00603">
    <property type="entry name" value="rad25"/>
    <property type="match status" value="1"/>
</dbReference>
<feature type="region of interest" description="Disordered" evidence="37">
    <location>
        <begin position="1"/>
        <end position="50"/>
    </location>
</feature>
<dbReference type="InterPro" id="IPR027417">
    <property type="entry name" value="P-loop_NTPase"/>
</dbReference>
<keyword evidence="14" id="KW-0221">Differentiation</keyword>
<dbReference type="PROSITE" id="PS51192">
    <property type="entry name" value="HELICASE_ATP_BIND_1"/>
    <property type="match status" value="1"/>
</dbReference>
<keyword evidence="11" id="KW-0547">Nucleotide-binding</keyword>
<evidence type="ECO:0000256" key="23">
    <source>
        <dbReference type="ARBA" id="ARBA00023235"/>
    </source>
</evidence>
<evidence type="ECO:0000256" key="26">
    <source>
        <dbReference type="ARBA" id="ARBA00034617"/>
    </source>
</evidence>
<dbReference type="CDD" id="cd18029">
    <property type="entry name" value="DEXHc_XPB"/>
    <property type="match status" value="1"/>
</dbReference>
<dbReference type="Gene3D" id="1.20.1270.60">
    <property type="entry name" value="Arfaptin homology (AH) domain/BAR domain"/>
    <property type="match status" value="1"/>
</dbReference>
<evidence type="ECO:0000256" key="4">
    <source>
        <dbReference type="ARBA" id="ARBA00006637"/>
    </source>
</evidence>
<keyword evidence="7" id="KW-1003">Cell membrane</keyword>
<evidence type="ECO:0000256" key="36">
    <source>
        <dbReference type="SAM" id="Coils"/>
    </source>
</evidence>
<comment type="similarity">
    <text evidence="4">Belongs to the helicase family. RAD25/XPB subfamily.</text>
</comment>
<dbReference type="GO" id="GO:0016787">
    <property type="term" value="F:hydrolase activity"/>
    <property type="evidence" value="ECO:0007669"/>
    <property type="project" value="UniProtKB-KW"/>
</dbReference>
<keyword evidence="9" id="KW-0597">Phosphoprotein</keyword>
<keyword evidence="12" id="KW-0967">Endosome</keyword>
<comment type="subunit">
    <text evidence="30">Heterodimer with AMPH. Binds SH3GLB1. Interacts (via SH3 domain) with DNM1. Interacts with SYNJ1. Interacts (via SH3 domain) with DNM2. Interacts with CLTC. Interacts with AP2A2. Interacts with AP2B1. Interacts with MYC (via N-terminal transactivation domain); the interaction requires the integrity of the conserved MYC box regions 1 and 2. Interacts with BIN2. Interacts with SNX4. Interacts (via BAR domain) with BACE1. Binds (via BAR domain) F-actin.</text>
</comment>
<evidence type="ECO:0000256" key="33">
    <source>
        <dbReference type="ARBA" id="ARBA00080400"/>
    </source>
</evidence>
<dbReference type="InterPro" id="IPR032438">
    <property type="entry name" value="ERCC3_RAD25_C"/>
</dbReference>
<keyword evidence="24" id="KW-0539">Nucleus</keyword>
<evidence type="ECO:0000256" key="22">
    <source>
        <dbReference type="ARBA" id="ARBA00023204"/>
    </source>
</evidence>
<comment type="subcellular location">
    <subcellularLocation>
        <location evidence="25">Cell membrane</location>
        <location evidence="25">Sarcolemma</location>
        <location evidence="25">T-tubule</location>
    </subcellularLocation>
    <subcellularLocation>
        <location evidence="3">Cytoplasm</location>
    </subcellularLocation>
    <subcellularLocation>
        <location evidence="2">Endosome</location>
    </subcellularLocation>
    <subcellularLocation>
        <location evidence="1">Nucleus</location>
    </subcellularLocation>
</comment>
<dbReference type="Pfam" id="PF13625">
    <property type="entry name" value="Helicase_C_3"/>
    <property type="match status" value="1"/>
</dbReference>
<evidence type="ECO:0000313" key="41">
    <source>
        <dbReference type="EMBL" id="KFO27594.1"/>
    </source>
</evidence>
<dbReference type="PRINTS" id="PR00851">
    <property type="entry name" value="XRODRMPGMNTB"/>
</dbReference>
<dbReference type="GO" id="GO:0005768">
    <property type="term" value="C:endosome"/>
    <property type="evidence" value="ECO:0007669"/>
    <property type="project" value="UniProtKB-SubCell"/>
</dbReference>
<evidence type="ECO:0000256" key="25">
    <source>
        <dbReference type="ARBA" id="ARBA00024012"/>
    </source>
</evidence>
<evidence type="ECO:0000256" key="28">
    <source>
        <dbReference type="ARBA" id="ARBA00048988"/>
    </source>
</evidence>
<evidence type="ECO:0000256" key="17">
    <source>
        <dbReference type="ARBA" id="ARBA00022840"/>
    </source>
</evidence>
<dbReference type="InterPro" id="IPR014001">
    <property type="entry name" value="Helicase_ATP-bd"/>
</dbReference>
<keyword evidence="23" id="KW-0413">Isomerase</keyword>
<keyword evidence="20" id="KW-0238">DNA-binding</keyword>
<keyword evidence="19 36" id="KW-0175">Coiled coil</keyword>
<evidence type="ECO:0000256" key="32">
    <source>
        <dbReference type="ARBA" id="ARBA00077838"/>
    </source>
</evidence>
<dbReference type="InterPro" id="IPR004148">
    <property type="entry name" value="BAR_dom"/>
</dbReference>
<evidence type="ECO:0000256" key="14">
    <source>
        <dbReference type="ARBA" id="ARBA00022782"/>
    </source>
</evidence>
<evidence type="ECO:0000256" key="37">
    <source>
        <dbReference type="SAM" id="MobiDB-lite"/>
    </source>
</evidence>
<dbReference type="PANTHER" id="PTHR11274">
    <property type="entry name" value="RAD25/XP-B DNA REPAIR HELICASE"/>
    <property type="match status" value="1"/>
</dbReference>
<evidence type="ECO:0000256" key="7">
    <source>
        <dbReference type="ARBA" id="ARBA00022475"/>
    </source>
</evidence>
<sequence>MGKRDRADRDKKKSKKRHFEYEEEDEDDAPGNDSHEAVPSAAGKQVDEAGTKVDEYGAKDYRLQMPLKDDHSSRPLWVAPDGHIFLEAFSPVYKYAQDFLVAIAEPVCRPSHVHEYKLTAYSLYGKVKLVLKHNRYFVESSHPDVIQRLLQDPVIRECRLRGAEGETTELITETFTSRSAVRGLPGHLAWGGISKTAEGGGPSTSRVTDPQGKPDIPMDLFDFYEQMDKDEEDEEETQTVSFEVKQEMIEELQKRCIHLEYPLLAEYDFRNDSVNPDINIDLKPMAVLRPYQEKSLRKMFGNGRARSGVIVLPCGAGKSLVGVTAACTVRKRCLVLGNSAVSVEQWKAQFKMWSTIDDSQICRFTSDAKDKPIGCSIAISTYSMLGHTTKRSWEAERVMEWLKTQEWGLMILDEVHTIPAKMFRRVLTIVQAHCKLGLTATLVREDDKIVDLNFLIGPKLYEANWMELQNNGYIAKVQCAEVWCPMSPEFYREYVAIKTKKRILLYTMNPNKFRACQFLIKFHERRNDKIIVFADNVFALKEYAIRLNKPYIYGPTSQGERMQILQNFKHNPKINTIFISKRSGPDHTDLHVLLLVSAVVGMVAEEYNAFFYSLVSQDTQEMAYSTKRQRFLVDQGYSFKVITKLAGMEEEELAFSTKEEQHQLLQKVLAATDLDAEEEVVAGEFGSRSSQVLQKLGKADETKDEQFEQCVQNFNKQLTEGTRLQKDLRTYLASVKAMHEASKKLSECLQEVYEPDWPGRDEASKIAENNDLLWVDYHQKLVDQALLTMDTYLGQFPDIKSRIAKRGRKLVDYDSARHHYESLQTAKKKDEAKIAKPVSLLEKAAPQWCQGKLQAHLVAQTNLLRNQAEEELIKAQKVFEEMNVDLQEELPSLWNSRVGFYVNTFQSIAGLEENFHKEMSKLNQNLNDVLVSLEKQHGTNTFAIKAQPSDNAPAKGNKSPSPDGSPAATPEIRVNHEAEPAGGATPVASIPKSPSQLRKGPPVPPPPKHTPSKEIKQEQILSLFDDAFVPEISVTTPSQFEAPGPFSEQASLLDLDFDPIPPVASPVKALTPSGQSIPWDLWEPTESPAGSLPSRERSAAEGTFAVSWPSQTAEPGSAQPAEASEVAGGTQPAGGAQEPGEPAEAASSSLPAVVVETFSATVNGTVEGSSGAGRLDLPPGFMFKVQAQHDYAATDTDELQLKAGDVVLVIPFQNPEEQDEGWLMGVKESDWNQHKELEKCRGVFPENFTERVQ</sequence>
<keyword evidence="6" id="KW-0217">Developmental protein</keyword>
<dbReference type="AlphaFoldDB" id="A0A091D648"/>
<feature type="domain" description="Helicase ATP-binding" evidence="40">
    <location>
        <begin position="299"/>
        <end position="460"/>
    </location>
</feature>
<organism evidence="41 42">
    <name type="scientific">Fukomys damarensis</name>
    <name type="common">Damaraland mole rat</name>
    <name type="synonym">Cryptomys damarensis</name>
    <dbReference type="NCBI Taxonomy" id="885580"/>
    <lineage>
        <taxon>Eukaryota</taxon>
        <taxon>Metazoa</taxon>
        <taxon>Chordata</taxon>
        <taxon>Craniata</taxon>
        <taxon>Vertebrata</taxon>
        <taxon>Euteleostomi</taxon>
        <taxon>Mammalia</taxon>
        <taxon>Eutheria</taxon>
        <taxon>Euarchontoglires</taxon>
        <taxon>Glires</taxon>
        <taxon>Rodentia</taxon>
        <taxon>Hystricomorpha</taxon>
        <taxon>Bathyergidae</taxon>
        <taxon>Fukomys</taxon>
    </lineage>
</organism>
<evidence type="ECO:0000256" key="5">
    <source>
        <dbReference type="ARBA" id="ARBA00022443"/>
    </source>
</evidence>
<comment type="catalytic activity">
    <reaction evidence="26">
        <text>Couples ATP hydrolysis with the unwinding of duplex DNA by translocating in the 3'-5' direction.</text>
        <dbReference type="EC" id="5.6.2.4"/>
    </reaction>
</comment>
<dbReference type="InterPro" id="IPR027267">
    <property type="entry name" value="AH/BAR_dom_sf"/>
</dbReference>
<name>A0A091D648_FUKDA</name>
<evidence type="ECO:0000256" key="29">
    <source>
        <dbReference type="ARBA" id="ARBA00054410"/>
    </source>
</evidence>
<dbReference type="eggNOG" id="KOG3771">
    <property type="taxonomic scope" value="Eukaryota"/>
</dbReference>
<proteinExistence type="inferred from homology"/>
<evidence type="ECO:0000313" key="42">
    <source>
        <dbReference type="Proteomes" id="UP000028990"/>
    </source>
</evidence>
<evidence type="ECO:0000256" key="2">
    <source>
        <dbReference type="ARBA" id="ARBA00004177"/>
    </source>
</evidence>
<dbReference type="Proteomes" id="UP000028990">
    <property type="component" value="Unassembled WGS sequence"/>
</dbReference>
<dbReference type="CDD" id="cd12139">
    <property type="entry name" value="SH3_Bin1"/>
    <property type="match status" value="1"/>
</dbReference>
<dbReference type="GO" id="GO:0097550">
    <property type="term" value="C:transcription preinitiation complex"/>
    <property type="evidence" value="ECO:0007669"/>
    <property type="project" value="TreeGrafter"/>
</dbReference>
<evidence type="ECO:0000256" key="27">
    <source>
        <dbReference type="ARBA" id="ARBA00034808"/>
    </source>
</evidence>
<feature type="compositionally biased region" description="Acidic residues" evidence="37">
    <location>
        <begin position="21"/>
        <end position="30"/>
    </location>
</feature>
<dbReference type="PROSITE" id="PS51021">
    <property type="entry name" value="BAR"/>
    <property type="match status" value="1"/>
</dbReference>
<dbReference type="GO" id="GO:0006289">
    <property type="term" value="P:nucleotide-excision repair"/>
    <property type="evidence" value="ECO:0007669"/>
    <property type="project" value="InterPro"/>
</dbReference>
<dbReference type="Gene3D" id="3.40.50.300">
    <property type="entry name" value="P-loop containing nucleotide triphosphate hydrolases"/>
    <property type="match status" value="3"/>
</dbReference>
<dbReference type="GO" id="GO:0000112">
    <property type="term" value="C:nucleotide-excision repair factor 3 complex"/>
    <property type="evidence" value="ECO:0007669"/>
    <property type="project" value="TreeGrafter"/>
</dbReference>
<dbReference type="GO" id="GO:0048488">
    <property type="term" value="P:synaptic vesicle endocytosis"/>
    <property type="evidence" value="ECO:0007669"/>
    <property type="project" value="UniProtKB-ARBA"/>
</dbReference>
<dbReference type="GO" id="GO:0043138">
    <property type="term" value="F:3'-5' DNA helicase activity"/>
    <property type="evidence" value="ECO:0007669"/>
    <property type="project" value="UniProtKB-EC"/>
</dbReference>
<dbReference type="CDD" id="cd07611">
    <property type="entry name" value="BAR_Amphiphysin_I_II"/>
    <property type="match status" value="1"/>
</dbReference>
<evidence type="ECO:0000256" key="19">
    <source>
        <dbReference type="ARBA" id="ARBA00023054"/>
    </source>
</evidence>
<dbReference type="SMART" id="SM00721">
    <property type="entry name" value="BAR"/>
    <property type="match status" value="1"/>
</dbReference>
<dbReference type="SUPFAM" id="SSF103657">
    <property type="entry name" value="BAR/IMD domain-like"/>
    <property type="match status" value="1"/>
</dbReference>
<dbReference type="Pfam" id="PF04851">
    <property type="entry name" value="ResIII"/>
    <property type="match status" value="1"/>
</dbReference>
<dbReference type="InterPro" id="IPR006935">
    <property type="entry name" value="Helicase/UvrB_N"/>
</dbReference>
<evidence type="ECO:0000256" key="9">
    <source>
        <dbReference type="ARBA" id="ARBA00022553"/>
    </source>
</evidence>
<dbReference type="InterPro" id="IPR050615">
    <property type="entry name" value="ATP-dep_DNA_Helicase"/>
</dbReference>
<dbReference type="GO" id="GO:0030154">
    <property type="term" value="P:cell differentiation"/>
    <property type="evidence" value="ECO:0007669"/>
    <property type="project" value="UniProtKB-KW"/>
</dbReference>
<keyword evidence="18" id="KW-0007">Acetylation</keyword>
<evidence type="ECO:0000256" key="30">
    <source>
        <dbReference type="ARBA" id="ARBA00065883"/>
    </source>
</evidence>
<evidence type="ECO:0000256" key="31">
    <source>
        <dbReference type="ARBA" id="ARBA00069394"/>
    </source>
</evidence>
<keyword evidence="8" id="KW-0963">Cytoplasm</keyword>
<evidence type="ECO:0000256" key="10">
    <source>
        <dbReference type="ARBA" id="ARBA00022583"/>
    </source>
</evidence>
<dbReference type="FunFam" id="3.40.50.300:FF:000077">
    <property type="entry name" value="Probable DNA repair helicase RAD25"/>
    <property type="match status" value="1"/>
</dbReference>
<dbReference type="SMART" id="SM00326">
    <property type="entry name" value="SH3"/>
    <property type="match status" value="1"/>
</dbReference>
<evidence type="ECO:0000256" key="15">
    <source>
        <dbReference type="ARBA" id="ARBA00022801"/>
    </source>
</evidence>
<dbReference type="EC" id="5.6.2.4" evidence="27"/>
<dbReference type="InterPro" id="IPR001161">
    <property type="entry name" value="XPB/Ssl2"/>
</dbReference>
<dbReference type="SUPFAM" id="SSF50044">
    <property type="entry name" value="SH3-domain"/>
    <property type="match status" value="1"/>
</dbReference>
<evidence type="ECO:0000256" key="24">
    <source>
        <dbReference type="ARBA" id="ARBA00023242"/>
    </source>
</evidence>
<dbReference type="GO" id="GO:0098793">
    <property type="term" value="C:presynapse"/>
    <property type="evidence" value="ECO:0007669"/>
    <property type="project" value="GOC"/>
</dbReference>
<keyword evidence="21" id="KW-0472">Membrane</keyword>
<feature type="compositionally biased region" description="Basic and acidic residues" evidence="37">
    <location>
        <begin position="1"/>
        <end position="11"/>
    </location>
</feature>
<feature type="domain" description="BAR" evidence="39">
    <location>
        <begin position="692"/>
        <end position="939"/>
    </location>
</feature>
<feature type="coiled-coil region" evidence="36">
    <location>
        <begin position="858"/>
        <end position="885"/>
    </location>
</feature>
<evidence type="ECO:0000256" key="18">
    <source>
        <dbReference type="ARBA" id="ARBA00022990"/>
    </source>
</evidence>
<dbReference type="PROSITE" id="PS50002">
    <property type="entry name" value="SH3"/>
    <property type="match status" value="1"/>
</dbReference>
<dbReference type="GO" id="GO:0006367">
    <property type="term" value="P:transcription initiation at RNA polymerase II promoter"/>
    <property type="evidence" value="ECO:0007669"/>
    <property type="project" value="InterPro"/>
</dbReference>
<dbReference type="PANTHER" id="PTHR11274:SF0">
    <property type="entry name" value="GENERAL TRANSCRIPTION AND DNA REPAIR FACTOR IIH HELICASE SUBUNIT XPB"/>
    <property type="match status" value="1"/>
</dbReference>
<evidence type="ECO:0000259" key="40">
    <source>
        <dbReference type="PROSITE" id="PS51192"/>
    </source>
</evidence>
<dbReference type="FunFam" id="1.20.1270.60:FF:000013">
    <property type="entry name" value="Amphiphysin isoform 2"/>
    <property type="match status" value="1"/>
</dbReference>
<dbReference type="InterPro" id="IPR032830">
    <property type="entry name" value="XPB/Ssl2_N"/>
</dbReference>
<evidence type="ECO:0000256" key="11">
    <source>
        <dbReference type="ARBA" id="ARBA00022741"/>
    </source>
</evidence>
<dbReference type="GO" id="GO:0005675">
    <property type="term" value="C:transcription factor TFIIH holo complex"/>
    <property type="evidence" value="ECO:0007669"/>
    <property type="project" value="TreeGrafter"/>
</dbReference>
<keyword evidence="22" id="KW-0234">DNA repair</keyword>
<comment type="catalytic activity">
    <reaction evidence="28">
        <text>ATP + H2O = ADP + phosphate + H(+)</text>
        <dbReference type="Rhea" id="RHEA:13065"/>
        <dbReference type="ChEBI" id="CHEBI:15377"/>
        <dbReference type="ChEBI" id="CHEBI:15378"/>
        <dbReference type="ChEBI" id="CHEBI:30616"/>
        <dbReference type="ChEBI" id="CHEBI:43474"/>
        <dbReference type="ChEBI" id="CHEBI:456216"/>
        <dbReference type="EC" id="5.6.2.4"/>
    </reaction>
</comment>
<dbReference type="GO" id="GO:0005524">
    <property type="term" value="F:ATP binding"/>
    <property type="evidence" value="ECO:0007669"/>
    <property type="project" value="UniProtKB-KW"/>
</dbReference>
<dbReference type="Gene3D" id="2.30.30.40">
    <property type="entry name" value="SH3 Domains"/>
    <property type="match status" value="1"/>
</dbReference>
<dbReference type="SUPFAM" id="SSF52540">
    <property type="entry name" value="P-loop containing nucleoside triphosphate hydrolases"/>
    <property type="match status" value="2"/>
</dbReference>
<evidence type="ECO:0000256" key="3">
    <source>
        <dbReference type="ARBA" id="ARBA00004496"/>
    </source>
</evidence>
<protein>
    <recommendedName>
        <fullName evidence="31">Myc box-dependent-interacting protein 1</fullName>
        <ecNumber evidence="27">5.6.2.4</ecNumber>
    </recommendedName>
    <alternativeName>
        <fullName evidence="32">Amphiphysin II</fullName>
    </alternativeName>
    <alternativeName>
        <fullName evidence="34">Amphiphysin-like protein</fullName>
    </alternativeName>
    <alternativeName>
        <fullName evidence="33">Bridging integrator 1</fullName>
    </alternativeName>
</protein>
<evidence type="ECO:0000256" key="35">
    <source>
        <dbReference type="PROSITE-ProRule" id="PRU00192"/>
    </source>
</evidence>
<keyword evidence="15" id="KW-0378">Hydrolase</keyword>
<keyword evidence="16 41" id="KW-0347">Helicase</keyword>
<evidence type="ECO:0000256" key="6">
    <source>
        <dbReference type="ARBA" id="ARBA00022473"/>
    </source>
</evidence>
<dbReference type="Pfam" id="PF03114">
    <property type="entry name" value="BAR"/>
    <property type="match status" value="1"/>
</dbReference>
<dbReference type="STRING" id="885580.ENSFDAP00000002134"/>
<evidence type="ECO:0000256" key="8">
    <source>
        <dbReference type="ARBA" id="ARBA00022490"/>
    </source>
</evidence>
<keyword evidence="10" id="KW-0254">Endocytosis</keyword>
<evidence type="ECO:0000259" key="39">
    <source>
        <dbReference type="PROSITE" id="PS51021"/>
    </source>
</evidence>
<evidence type="ECO:0000256" key="1">
    <source>
        <dbReference type="ARBA" id="ARBA00004123"/>
    </source>
</evidence>
<feature type="region of interest" description="Disordered" evidence="37">
    <location>
        <begin position="1066"/>
        <end position="1149"/>
    </location>
</feature>
<evidence type="ECO:0000256" key="21">
    <source>
        <dbReference type="ARBA" id="ARBA00023136"/>
    </source>
</evidence>
<dbReference type="Pfam" id="PF16203">
    <property type="entry name" value="ERCC3_RAD25_C"/>
    <property type="match status" value="1"/>
</dbReference>
<dbReference type="InterPro" id="IPR036028">
    <property type="entry name" value="SH3-like_dom_sf"/>
</dbReference>
<accession>A0A091D648</accession>
<dbReference type="CDD" id="cd18789">
    <property type="entry name" value="SF2_C_XPB"/>
    <property type="match status" value="1"/>
</dbReference>
<keyword evidence="17" id="KW-0067">ATP-binding</keyword>
<feature type="compositionally biased region" description="Low complexity" evidence="37">
    <location>
        <begin position="1133"/>
        <end position="1149"/>
    </location>
</feature>
<evidence type="ECO:0000256" key="13">
    <source>
        <dbReference type="ARBA" id="ARBA00022763"/>
    </source>
</evidence>
<dbReference type="GO" id="GO:0030424">
    <property type="term" value="C:axon"/>
    <property type="evidence" value="ECO:0007669"/>
    <property type="project" value="UniProtKB-ARBA"/>
</dbReference>
<evidence type="ECO:0000256" key="20">
    <source>
        <dbReference type="ARBA" id="ARBA00023125"/>
    </source>
</evidence>
<dbReference type="EMBL" id="KN122893">
    <property type="protein sequence ID" value="KFO27594.1"/>
    <property type="molecule type" value="Genomic_DNA"/>
</dbReference>